<dbReference type="Gene3D" id="1.10.10.60">
    <property type="entry name" value="Homeodomain-like"/>
    <property type="match status" value="2"/>
</dbReference>
<dbReference type="PANTHER" id="PTHR43280:SF29">
    <property type="entry name" value="ARAC-FAMILY TRANSCRIPTIONAL REGULATOR"/>
    <property type="match status" value="1"/>
</dbReference>
<name>A1ZCF5_MICM2</name>
<accession>A1ZCF5</accession>
<dbReference type="eggNOG" id="COG2207">
    <property type="taxonomic scope" value="Bacteria"/>
</dbReference>
<evidence type="ECO:0000313" key="7">
    <source>
        <dbReference type="Proteomes" id="UP000004095"/>
    </source>
</evidence>
<evidence type="ECO:0000313" key="6">
    <source>
        <dbReference type="EMBL" id="EAY31957.1"/>
    </source>
</evidence>
<reference evidence="6 7" key="1">
    <citation type="submission" date="2007-01" db="EMBL/GenBank/DDBJ databases">
        <authorList>
            <person name="Haygood M."/>
            <person name="Podell S."/>
            <person name="Anderson C."/>
            <person name="Hopkinson B."/>
            <person name="Roe K."/>
            <person name="Barbeau K."/>
            <person name="Gaasterland T."/>
            <person name="Ferriera S."/>
            <person name="Johnson J."/>
            <person name="Kravitz S."/>
            <person name="Beeson K."/>
            <person name="Sutton G."/>
            <person name="Rogers Y.-H."/>
            <person name="Friedman R."/>
            <person name="Frazier M."/>
            <person name="Venter J.C."/>
        </authorList>
    </citation>
    <scope>NUCLEOTIDE SEQUENCE [LARGE SCALE GENOMIC DNA]</scope>
    <source>
        <strain evidence="6 7">ATCC 23134</strain>
    </source>
</reference>
<feature type="transmembrane region" description="Helical" evidence="4">
    <location>
        <begin position="141"/>
        <end position="164"/>
    </location>
</feature>
<proteinExistence type="predicted"/>
<comment type="caution">
    <text evidence="6">The sequence shown here is derived from an EMBL/GenBank/DDBJ whole genome shotgun (WGS) entry which is preliminary data.</text>
</comment>
<sequence length="375" mass="43183">MMEKLKWFSYFLLLAAGHGLILIAVLNKMPNKNKPANTYLSVLIGLVITALVGRLAFDPSLFGLFPHLVIVADIIIFMFGPIFYFYIRSILGLPPIALRRQLLHFIPAMVHLVTMIPQIIIDQDTYIQMMMVDKTPWLYAVWFSCEGLALAINFGYLYFSYQLFKKQPVAPLLLQLYRPYIKNLLLLMTICLVGWLQGYVLHFFGLYTTWSFIGSNIAWIIPSAITYYLGYLMAVKPSLFQEPVLPKAKYQNSSLGDSEVEQTKARLEAFMIAQQPYLQSDLTLGALAKMLDLKPASLSRVINECYNKNFFDFTNTYRLQYFIEMVRLDEYRHKTLLGIALEAGFNSKSTFNRAFKKEYDMPPTAYFKQANLTID</sequence>
<keyword evidence="4" id="KW-1133">Transmembrane helix</keyword>
<keyword evidence="4" id="KW-0812">Transmembrane</keyword>
<dbReference type="OrthoDB" id="5492415at2"/>
<feature type="transmembrane region" description="Helical" evidence="4">
    <location>
        <begin position="7"/>
        <end position="26"/>
    </location>
</feature>
<keyword evidence="1" id="KW-0805">Transcription regulation</keyword>
<evidence type="ECO:0000259" key="5">
    <source>
        <dbReference type="PROSITE" id="PS01124"/>
    </source>
</evidence>
<dbReference type="EMBL" id="AAWS01000001">
    <property type="protein sequence ID" value="EAY31957.1"/>
    <property type="molecule type" value="Genomic_DNA"/>
</dbReference>
<evidence type="ECO:0000256" key="1">
    <source>
        <dbReference type="ARBA" id="ARBA00023015"/>
    </source>
</evidence>
<dbReference type="PROSITE" id="PS01124">
    <property type="entry name" value="HTH_ARAC_FAMILY_2"/>
    <property type="match status" value="1"/>
</dbReference>
<feature type="transmembrane region" description="Helical" evidence="4">
    <location>
        <begin position="184"/>
        <end position="204"/>
    </location>
</feature>
<dbReference type="GO" id="GO:0003700">
    <property type="term" value="F:DNA-binding transcription factor activity"/>
    <property type="evidence" value="ECO:0007669"/>
    <property type="project" value="InterPro"/>
</dbReference>
<dbReference type="SMART" id="SM00342">
    <property type="entry name" value="HTH_ARAC"/>
    <property type="match status" value="1"/>
</dbReference>
<keyword evidence="3" id="KW-0804">Transcription</keyword>
<feature type="transmembrane region" description="Helical" evidence="4">
    <location>
        <begin position="102"/>
        <end position="121"/>
    </location>
</feature>
<keyword evidence="2" id="KW-0238">DNA-binding</keyword>
<protein>
    <submittedName>
        <fullName evidence="6">Transcriptional regulatory protein</fullName>
    </submittedName>
</protein>
<evidence type="ECO:0000256" key="2">
    <source>
        <dbReference type="ARBA" id="ARBA00023125"/>
    </source>
</evidence>
<feature type="transmembrane region" description="Helical" evidence="4">
    <location>
        <begin position="210"/>
        <end position="230"/>
    </location>
</feature>
<dbReference type="InterPro" id="IPR018060">
    <property type="entry name" value="HTH_AraC"/>
</dbReference>
<dbReference type="Proteomes" id="UP000004095">
    <property type="component" value="Unassembled WGS sequence"/>
</dbReference>
<dbReference type="SUPFAM" id="SSF46689">
    <property type="entry name" value="Homeodomain-like"/>
    <property type="match status" value="1"/>
</dbReference>
<evidence type="ECO:0000256" key="3">
    <source>
        <dbReference type="ARBA" id="ARBA00023163"/>
    </source>
</evidence>
<organism evidence="6 7">
    <name type="scientific">Microscilla marina ATCC 23134</name>
    <dbReference type="NCBI Taxonomy" id="313606"/>
    <lineage>
        <taxon>Bacteria</taxon>
        <taxon>Pseudomonadati</taxon>
        <taxon>Bacteroidota</taxon>
        <taxon>Cytophagia</taxon>
        <taxon>Cytophagales</taxon>
        <taxon>Microscillaceae</taxon>
        <taxon>Microscilla</taxon>
    </lineage>
</organism>
<dbReference type="GO" id="GO:0043565">
    <property type="term" value="F:sequence-specific DNA binding"/>
    <property type="evidence" value="ECO:0007669"/>
    <property type="project" value="InterPro"/>
</dbReference>
<feature type="domain" description="HTH araC/xylS-type" evidence="5">
    <location>
        <begin position="268"/>
        <end position="369"/>
    </location>
</feature>
<dbReference type="RefSeq" id="WP_002692811.1">
    <property type="nucleotide sequence ID" value="NZ_AAWS01000001.1"/>
</dbReference>
<dbReference type="InterPro" id="IPR009057">
    <property type="entry name" value="Homeodomain-like_sf"/>
</dbReference>
<feature type="transmembrane region" description="Helical" evidence="4">
    <location>
        <begin position="38"/>
        <end position="57"/>
    </location>
</feature>
<gene>
    <name evidence="6" type="ORF">M23134_01986</name>
</gene>
<dbReference type="Pfam" id="PF12833">
    <property type="entry name" value="HTH_18"/>
    <property type="match status" value="1"/>
</dbReference>
<keyword evidence="7" id="KW-1185">Reference proteome</keyword>
<dbReference type="AlphaFoldDB" id="A1ZCF5"/>
<keyword evidence="4" id="KW-0472">Membrane</keyword>
<dbReference type="PANTHER" id="PTHR43280">
    <property type="entry name" value="ARAC-FAMILY TRANSCRIPTIONAL REGULATOR"/>
    <property type="match status" value="1"/>
</dbReference>
<feature type="transmembrane region" description="Helical" evidence="4">
    <location>
        <begin position="63"/>
        <end position="87"/>
    </location>
</feature>
<evidence type="ECO:0000256" key="4">
    <source>
        <dbReference type="SAM" id="Phobius"/>
    </source>
</evidence>